<organism evidence="2 3">
    <name type="scientific">Camelimonas fluminis</name>
    <dbReference type="NCBI Taxonomy" id="1576911"/>
    <lineage>
        <taxon>Bacteria</taxon>
        <taxon>Pseudomonadati</taxon>
        <taxon>Pseudomonadota</taxon>
        <taxon>Alphaproteobacteria</taxon>
        <taxon>Hyphomicrobiales</taxon>
        <taxon>Chelatococcaceae</taxon>
        <taxon>Camelimonas</taxon>
    </lineage>
</organism>
<keyword evidence="3" id="KW-1185">Reference proteome</keyword>
<evidence type="ECO:0000313" key="3">
    <source>
        <dbReference type="Proteomes" id="UP001595704"/>
    </source>
</evidence>
<dbReference type="EMBL" id="JBHRYC010000073">
    <property type="protein sequence ID" value="MFC3638416.1"/>
    <property type="molecule type" value="Genomic_DNA"/>
</dbReference>
<dbReference type="Proteomes" id="UP001595704">
    <property type="component" value="Unassembled WGS sequence"/>
</dbReference>
<comment type="caution">
    <text evidence="2">The sequence shown here is derived from an EMBL/GenBank/DDBJ whole genome shotgun (WGS) entry which is preliminary data.</text>
</comment>
<reference evidence="3" key="1">
    <citation type="journal article" date="2019" name="Int. J. Syst. Evol. Microbiol.">
        <title>The Global Catalogue of Microorganisms (GCM) 10K type strain sequencing project: providing services to taxonomists for standard genome sequencing and annotation.</title>
        <authorList>
            <consortium name="The Broad Institute Genomics Platform"/>
            <consortium name="The Broad Institute Genome Sequencing Center for Infectious Disease"/>
            <person name="Wu L."/>
            <person name="Ma J."/>
        </authorList>
    </citation>
    <scope>NUCLEOTIDE SEQUENCE [LARGE SCALE GENOMIC DNA]</scope>
    <source>
        <strain evidence="3">KCTC 42282</strain>
    </source>
</reference>
<feature type="compositionally biased region" description="Basic and acidic residues" evidence="1">
    <location>
        <begin position="81"/>
        <end position="92"/>
    </location>
</feature>
<accession>A0ABV7UIA1</accession>
<proteinExistence type="predicted"/>
<dbReference type="RefSeq" id="WP_376853154.1">
    <property type="nucleotide sequence ID" value="NZ_JBHRYC010000073.1"/>
</dbReference>
<feature type="region of interest" description="Disordered" evidence="1">
    <location>
        <begin position="42"/>
        <end position="92"/>
    </location>
</feature>
<evidence type="ECO:0000313" key="2">
    <source>
        <dbReference type="EMBL" id="MFC3638416.1"/>
    </source>
</evidence>
<feature type="compositionally biased region" description="Basic and acidic residues" evidence="1">
    <location>
        <begin position="50"/>
        <end position="66"/>
    </location>
</feature>
<gene>
    <name evidence="2" type="ORF">ACFONL_13725</name>
</gene>
<sequence>MKRLRAWPVRLAGNALINPNAGAVVSETATERQKRLAQALRANLRKRKTQTRERAADPSHGEDARAQETASPDTASPAPGARDDPDKAGAAG</sequence>
<name>A0ABV7UIA1_9HYPH</name>
<evidence type="ECO:0000256" key="1">
    <source>
        <dbReference type="SAM" id="MobiDB-lite"/>
    </source>
</evidence>
<protein>
    <submittedName>
        <fullName evidence="2">Uncharacterized protein</fullName>
    </submittedName>
</protein>